<evidence type="ECO:0000256" key="1">
    <source>
        <dbReference type="SAM" id="Phobius"/>
    </source>
</evidence>
<evidence type="ECO:0000313" key="3">
    <source>
        <dbReference type="Proteomes" id="UP001175000"/>
    </source>
</evidence>
<feature type="transmembrane region" description="Helical" evidence="1">
    <location>
        <begin position="146"/>
        <end position="164"/>
    </location>
</feature>
<sequence length="216" mass="23665">SLSYLSRTTFTLFLLSLITLLTYYHLSPPTSPLELFLDSQTFGVKFLFAALGSIISFFWAAFASSLSTAAVFRRMSTHPQPASSSVAVVRETNAISAAVSAAKQREWMVLAVQGMAVLGEILPVVLSNVPYSLTQTRKTHNVCMGLSVGIMSGMVVLLMGGMWMRWPHMPVDPRTLGGCIWYVCDSGGLVEEVKMKGLKEMEGEYYYARVVGSDGR</sequence>
<protein>
    <submittedName>
        <fullName evidence="2">Uncharacterized protein</fullName>
    </submittedName>
</protein>
<feature type="non-terminal residue" evidence="2">
    <location>
        <position position="1"/>
    </location>
</feature>
<keyword evidence="1" id="KW-0472">Membrane</keyword>
<feature type="transmembrane region" description="Helical" evidence="1">
    <location>
        <begin position="46"/>
        <end position="72"/>
    </location>
</feature>
<evidence type="ECO:0000313" key="2">
    <source>
        <dbReference type="EMBL" id="KAK0624435.1"/>
    </source>
</evidence>
<gene>
    <name evidence="2" type="ORF">B0T14DRAFT_401922</name>
</gene>
<keyword evidence="3" id="KW-1185">Reference proteome</keyword>
<dbReference type="AlphaFoldDB" id="A0AA39X057"/>
<keyword evidence="1" id="KW-0812">Transmembrane</keyword>
<name>A0AA39X057_9PEZI</name>
<keyword evidence="1" id="KW-1133">Transmembrane helix</keyword>
<proteinExistence type="predicted"/>
<feature type="transmembrane region" description="Helical" evidence="1">
    <location>
        <begin position="9"/>
        <end position="26"/>
    </location>
</feature>
<reference evidence="2" key="1">
    <citation type="submission" date="2023-06" db="EMBL/GenBank/DDBJ databases">
        <title>Genome-scale phylogeny and comparative genomics of the fungal order Sordariales.</title>
        <authorList>
            <consortium name="Lawrence Berkeley National Laboratory"/>
            <person name="Hensen N."/>
            <person name="Bonometti L."/>
            <person name="Westerberg I."/>
            <person name="Brannstrom I.O."/>
            <person name="Guillou S."/>
            <person name="Cros-Aarteil S."/>
            <person name="Calhoun S."/>
            <person name="Haridas S."/>
            <person name="Kuo A."/>
            <person name="Mondo S."/>
            <person name="Pangilinan J."/>
            <person name="Riley R."/>
            <person name="Labutti K."/>
            <person name="Andreopoulos B."/>
            <person name="Lipzen A."/>
            <person name="Chen C."/>
            <person name="Yanf M."/>
            <person name="Daum C."/>
            <person name="Ng V."/>
            <person name="Clum A."/>
            <person name="Steindorff A."/>
            <person name="Ohm R."/>
            <person name="Martin F."/>
            <person name="Silar P."/>
            <person name="Natvig D."/>
            <person name="Lalanne C."/>
            <person name="Gautier V."/>
            <person name="Ament-Velasquez S.L."/>
            <person name="Kruys A."/>
            <person name="Hutchinson M.I."/>
            <person name="Powell A.J."/>
            <person name="Barry K."/>
            <person name="Miller A.N."/>
            <person name="Grigoriev I.V."/>
            <person name="Debuchy R."/>
            <person name="Gladieux P."/>
            <person name="Thoren M.H."/>
            <person name="Johannesson H."/>
        </authorList>
    </citation>
    <scope>NUCLEOTIDE SEQUENCE</scope>
    <source>
        <strain evidence="2">CBS 606.72</strain>
    </source>
</reference>
<accession>A0AA39X057</accession>
<dbReference type="Pfam" id="PF11915">
    <property type="entry name" value="DUF3433"/>
    <property type="match status" value="1"/>
</dbReference>
<dbReference type="Proteomes" id="UP001175000">
    <property type="component" value="Unassembled WGS sequence"/>
</dbReference>
<dbReference type="EMBL" id="JAULSU010000003">
    <property type="protein sequence ID" value="KAK0624435.1"/>
    <property type="molecule type" value="Genomic_DNA"/>
</dbReference>
<feature type="non-terminal residue" evidence="2">
    <location>
        <position position="216"/>
    </location>
</feature>
<comment type="caution">
    <text evidence="2">The sequence shown here is derived from an EMBL/GenBank/DDBJ whole genome shotgun (WGS) entry which is preliminary data.</text>
</comment>
<organism evidence="2 3">
    <name type="scientific">Immersiella caudata</name>
    <dbReference type="NCBI Taxonomy" id="314043"/>
    <lineage>
        <taxon>Eukaryota</taxon>
        <taxon>Fungi</taxon>
        <taxon>Dikarya</taxon>
        <taxon>Ascomycota</taxon>
        <taxon>Pezizomycotina</taxon>
        <taxon>Sordariomycetes</taxon>
        <taxon>Sordariomycetidae</taxon>
        <taxon>Sordariales</taxon>
        <taxon>Lasiosphaeriaceae</taxon>
        <taxon>Immersiella</taxon>
    </lineage>
</organism>
<dbReference type="InterPro" id="IPR021840">
    <property type="entry name" value="DUF3433"/>
</dbReference>